<evidence type="ECO:0000256" key="3">
    <source>
        <dbReference type="SAM" id="SignalP"/>
    </source>
</evidence>
<reference evidence="5 6" key="1">
    <citation type="journal article" date="2022" name="Nat. Plants">
        <title>Genomes of leafy and leafless Platanthera orchids illuminate the evolution of mycoheterotrophy.</title>
        <authorList>
            <person name="Li M.H."/>
            <person name="Liu K.W."/>
            <person name="Li Z."/>
            <person name="Lu H.C."/>
            <person name="Ye Q.L."/>
            <person name="Zhang D."/>
            <person name="Wang J.Y."/>
            <person name="Li Y.F."/>
            <person name="Zhong Z.M."/>
            <person name="Liu X."/>
            <person name="Yu X."/>
            <person name="Liu D.K."/>
            <person name="Tu X.D."/>
            <person name="Liu B."/>
            <person name="Hao Y."/>
            <person name="Liao X.Y."/>
            <person name="Jiang Y.T."/>
            <person name="Sun W.H."/>
            <person name="Chen J."/>
            <person name="Chen Y.Q."/>
            <person name="Ai Y."/>
            <person name="Zhai J.W."/>
            <person name="Wu S.S."/>
            <person name="Zhou Z."/>
            <person name="Hsiao Y.Y."/>
            <person name="Wu W.L."/>
            <person name="Chen Y.Y."/>
            <person name="Lin Y.F."/>
            <person name="Hsu J.L."/>
            <person name="Li C.Y."/>
            <person name="Wang Z.W."/>
            <person name="Zhao X."/>
            <person name="Zhong W.Y."/>
            <person name="Ma X.K."/>
            <person name="Ma L."/>
            <person name="Huang J."/>
            <person name="Chen G.Z."/>
            <person name="Huang M.Z."/>
            <person name="Huang L."/>
            <person name="Peng D.H."/>
            <person name="Luo Y.B."/>
            <person name="Zou S.Q."/>
            <person name="Chen S.P."/>
            <person name="Lan S."/>
            <person name="Tsai W.C."/>
            <person name="Van de Peer Y."/>
            <person name="Liu Z.J."/>
        </authorList>
    </citation>
    <scope>NUCLEOTIDE SEQUENCE [LARGE SCALE GENOMIC DNA]</scope>
    <source>
        <strain evidence="5">Lor288</strain>
    </source>
</reference>
<dbReference type="Proteomes" id="UP001412067">
    <property type="component" value="Unassembled WGS sequence"/>
</dbReference>
<feature type="domain" description="Bulb-type lectin" evidence="4">
    <location>
        <begin position="50"/>
        <end position="181"/>
    </location>
</feature>
<dbReference type="EMBL" id="JBBWWR010000002">
    <property type="protein sequence ID" value="KAK8970040.1"/>
    <property type="molecule type" value="Genomic_DNA"/>
</dbReference>
<proteinExistence type="predicted"/>
<evidence type="ECO:0000256" key="2">
    <source>
        <dbReference type="SAM" id="Phobius"/>
    </source>
</evidence>
<dbReference type="InterPro" id="IPR001480">
    <property type="entry name" value="Bulb-type_lectin_dom"/>
</dbReference>
<dbReference type="Gene3D" id="2.90.10.10">
    <property type="entry name" value="Bulb-type lectin domain"/>
    <property type="match status" value="1"/>
</dbReference>
<feature type="signal peptide" evidence="3">
    <location>
        <begin position="1"/>
        <end position="25"/>
    </location>
</feature>
<name>A0ABR2N2Q7_9ASPA</name>
<keyword evidence="2" id="KW-0812">Transmembrane</keyword>
<feature type="chain" id="PRO_5045240980" evidence="3">
    <location>
        <begin position="26"/>
        <end position="565"/>
    </location>
</feature>
<evidence type="ECO:0000313" key="6">
    <source>
        <dbReference type="Proteomes" id="UP001412067"/>
    </source>
</evidence>
<dbReference type="PANTHER" id="PTHR47976:SF30">
    <property type="entry name" value="RECEPTOR-LIKE SERINE_THREONINE-PROTEIN KINASE"/>
    <property type="match status" value="1"/>
</dbReference>
<keyword evidence="6" id="KW-1185">Reference proteome</keyword>
<dbReference type="PANTHER" id="PTHR47976">
    <property type="entry name" value="G-TYPE LECTIN S-RECEPTOR-LIKE SERINE/THREONINE-PROTEIN KINASE SD2-5"/>
    <property type="match status" value="1"/>
</dbReference>
<dbReference type="Gene3D" id="3.30.200.20">
    <property type="entry name" value="Phosphorylase Kinase, domain 1"/>
    <property type="match status" value="1"/>
</dbReference>
<evidence type="ECO:0000259" key="4">
    <source>
        <dbReference type="PROSITE" id="PS50927"/>
    </source>
</evidence>
<dbReference type="SMART" id="SM00108">
    <property type="entry name" value="B_lectin"/>
    <property type="match status" value="1"/>
</dbReference>
<feature type="transmembrane region" description="Helical" evidence="2">
    <location>
        <begin position="412"/>
        <end position="437"/>
    </location>
</feature>
<keyword evidence="1 3" id="KW-0732">Signal</keyword>
<gene>
    <name evidence="5" type="ORF">KSP40_PGU019383</name>
</gene>
<dbReference type="InterPro" id="IPR036426">
    <property type="entry name" value="Bulb-type_lectin_dom_sf"/>
</dbReference>
<dbReference type="Pfam" id="PF01453">
    <property type="entry name" value="B_lectin"/>
    <property type="match status" value="1"/>
</dbReference>
<evidence type="ECO:0000313" key="5">
    <source>
        <dbReference type="EMBL" id="KAK8970040.1"/>
    </source>
</evidence>
<evidence type="ECO:0000256" key="1">
    <source>
        <dbReference type="ARBA" id="ARBA00022729"/>
    </source>
</evidence>
<dbReference type="SUPFAM" id="SSF51110">
    <property type="entry name" value="alpha-D-mannose-specific plant lectins"/>
    <property type="match status" value="1"/>
</dbReference>
<keyword evidence="2" id="KW-0472">Membrane</keyword>
<dbReference type="InterPro" id="IPR051343">
    <property type="entry name" value="G-type_lectin_kinases/EP1-like"/>
</dbReference>
<keyword evidence="2" id="KW-1133">Transmembrane helix</keyword>
<accession>A0ABR2N2Q7</accession>
<sequence>MPRPPIPSLFLAFIHVFFFHLAAHALNLYDYPTASINTTWINSQPQSRDSATSIDGSKLRTILLRGAGGPCFAAGFFCPPPCQDTYLLSIFAVNTSQDSELVDSSMSPPPVLWSPNRHHLVTNNATLHFAQDGDLILRDADGSLVWSTNTSNLSVSAMTLTYSGNLILLNANNNSVWSSFDNPTDTLLSGQTLKLGSILTSNFSATNAGRGRFYLSLQTQGLYAFVDSHPPQLYAKLLKFKPLSPSSVYLTFNNGNLECDYPMVCGQYGICWNGQCSCPVNASNKEDSTFFKPISWGQVNPGCAPVNPISCRFMENHRLLPLGNISYFNYIDEDAAALRGTDEGSCKQACMMNCSCKAALFKYVSNISVGDCYLPTELFSLKNTSSSANYRSLAYIKVQISPPSPEQKSKRVLIAVLTAAAIGIAVMFISVAAYVVLKRYRTKTYPQMEDGDDQLDQVSAVLTRFSYEELEIVTEGFTSKIGQGGFGSVFAGKLGNGEDEAKMRRLVMWCLQSDSKKRPSMSTVVKVVEGSMDLGSDIEFDSLGFYELMLQSTEESASAALLLSP</sequence>
<dbReference type="PROSITE" id="PS50927">
    <property type="entry name" value="BULB_LECTIN"/>
    <property type="match status" value="1"/>
</dbReference>
<comment type="caution">
    <text evidence="5">The sequence shown here is derived from an EMBL/GenBank/DDBJ whole genome shotgun (WGS) entry which is preliminary data.</text>
</comment>
<protein>
    <submittedName>
        <fullName evidence="5">G-type lectin S-receptor-like serine/threonine-protein kinase</fullName>
    </submittedName>
</protein>
<organism evidence="5 6">
    <name type="scientific">Platanthera guangdongensis</name>
    <dbReference type="NCBI Taxonomy" id="2320717"/>
    <lineage>
        <taxon>Eukaryota</taxon>
        <taxon>Viridiplantae</taxon>
        <taxon>Streptophyta</taxon>
        <taxon>Embryophyta</taxon>
        <taxon>Tracheophyta</taxon>
        <taxon>Spermatophyta</taxon>
        <taxon>Magnoliopsida</taxon>
        <taxon>Liliopsida</taxon>
        <taxon>Asparagales</taxon>
        <taxon>Orchidaceae</taxon>
        <taxon>Orchidoideae</taxon>
        <taxon>Orchideae</taxon>
        <taxon>Orchidinae</taxon>
        <taxon>Platanthera</taxon>
    </lineage>
</organism>